<dbReference type="InterPro" id="IPR005183">
    <property type="entry name" value="DUF305_CopM-like"/>
</dbReference>
<dbReference type="Gene3D" id="1.20.1260.10">
    <property type="match status" value="1"/>
</dbReference>
<proteinExistence type="predicted"/>
<dbReference type="PANTHER" id="PTHR36933:SF1">
    <property type="entry name" value="SLL0788 PROTEIN"/>
    <property type="match status" value="1"/>
</dbReference>
<dbReference type="Proteomes" id="UP001557485">
    <property type="component" value="Unassembled WGS sequence"/>
</dbReference>
<gene>
    <name evidence="2" type="ORF">AB4876_10775</name>
</gene>
<evidence type="ECO:0000313" key="3">
    <source>
        <dbReference type="Proteomes" id="UP001557485"/>
    </source>
</evidence>
<dbReference type="PANTHER" id="PTHR36933">
    <property type="entry name" value="SLL0788 PROTEIN"/>
    <property type="match status" value="1"/>
</dbReference>
<sequence length="222" mass="24157">MAIRTLSYIFAAALAIVVGSAAGYQYRDLQDARANLRNLAPSAIDIGFSQAMYLHHRQAIAMAQLLLDGRPTGLTAQARAIAATQLVELGEMQGWLRLWNRPVTPANTDMSWMLLGTQPPNSRLNQYLLDCGRSPNGMLGMASLEELNTLRNSEGLARDTLFLQLMLSHHQGGLPMAEFAAEQASLPAVRTLAARITLDQATEIQQFQIMLAAITPQNAAAN</sequence>
<protein>
    <submittedName>
        <fullName evidence="2">DUF305 domain-containing protein</fullName>
    </submittedName>
</protein>
<evidence type="ECO:0000259" key="1">
    <source>
        <dbReference type="Pfam" id="PF03713"/>
    </source>
</evidence>
<name>A0ABV3U603_9GAMM</name>
<evidence type="ECO:0000313" key="2">
    <source>
        <dbReference type="EMBL" id="MEX1669397.1"/>
    </source>
</evidence>
<reference evidence="2 3" key="1">
    <citation type="journal article" date="2011" name="Int. J. Syst. Evol. Microbiol.">
        <title>Zhongshania antarctica gen. nov., sp. nov. and Zhongshania guokunii sp. nov., gammaproteobacteria respectively isolated from coastal attached (fast) ice and surface seawater of the Antarctic.</title>
        <authorList>
            <person name="Li H.J."/>
            <person name="Zhang X.Y."/>
            <person name="Chen C.X."/>
            <person name="Zhang Y.J."/>
            <person name="Gao Z.M."/>
            <person name="Yu Y."/>
            <person name="Chen X.L."/>
            <person name="Chen B."/>
            <person name="Zhang Y.Z."/>
        </authorList>
    </citation>
    <scope>NUCLEOTIDE SEQUENCE [LARGE SCALE GENOMIC DNA]</scope>
    <source>
        <strain evidence="2 3">ZS6-22T</strain>
    </source>
</reference>
<dbReference type="Pfam" id="PF03713">
    <property type="entry name" value="DUF305"/>
    <property type="match status" value="1"/>
</dbReference>
<dbReference type="EMBL" id="JBFRYA010000008">
    <property type="protein sequence ID" value="MEX1669397.1"/>
    <property type="molecule type" value="Genomic_DNA"/>
</dbReference>
<accession>A0ABV3U603</accession>
<comment type="caution">
    <text evidence="2">The sequence shown here is derived from an EMBL/GenBank/DDBJ whole genome shotgun (WGS) entry which is preliminary data.</text>
</comment>
<organism evidence="2 3">
    <name type="scientific">Zhongshania guokunii</name>
    <dbReference type="NCBI Taxonomy" id="641783"/>
    <lineage>
        <taxon>Bacteria</taxon>
        <taxon>Pseudomonadati</taxon>
        <taxon>Pseudomonadota</taxon>
        <taxon>Gammaproteobacteria</taxon>
        <taxon>Cellvibrionales</taxon>
        <taxon>Spongiibacteraceae</taxon>
        <taxon>Zhongshania</taxon>
    </lineage>
</organism>
<keyword evidence="3" id="KW-1185">Reference proteome</keyword>
<feature type="domain" description="DUF305" evidence="1">
    <location>
        <begin position="45"/>
        <end position="211"/>
    </location>
</feature>
<dbReference type="RefSeq" id="WP_368381667.1">
    <property type="nucleotide sequence ID" value="NZ_JBFRYA010000008.1"/>
</dbReference>
<dbReference type="InterPro" id="IPR012347">
    <property type="entry name" value="Ferritin-like"/>
</dbReference>